<proteinExistence type="predicted"/>
<feature type="transmembrane region" description="Helical" evidence="1">
    <location>
        <begin position="118"/>
        <end position="137"/>
    </location>
</feature>
<evidence type="ECO:0000256" key="1">
    <source>
        <dbReference type="SAM" id="Phobius"/>
    </source>
</evidence>
<feature type="transmembrane region" description="Helical" evidence="1">
    <location>
        <begin position="94"/>
        <end position="112"/>
    </location>
</feature>
<gene>
    <name evidence="3" type="ORF">CRN52_24370</name>
    <name evidence="2" type="ORF">FORC53_0780</name>
</gene>
<name>A0A1V8MVR7_VIBVL</name>
<dbReference type="GeneID" id="93896144"/>
<dbReference type="AlphaFoldDB" id="A0A1V8MVR7"/>
<dbReference type="EMBL" id="PDGH01000146">
    <property type="protein sequence ID" value="POB42117.1"/>
    <property type="molecule type" value="Genomic_DNA"/>
</dbReference>
<organism evidence="3 4">
    <name type="scientific">Vibrio vulnificus</name>
    <dbReference type="NCBI Taxonomy" id="672"/>
    <lineage>
        <taxon>Bacteria</taxon>
        <taxon>Pseudomonadati</taxon>
        <taxon>Pseudomonadota</taxon>
        <taxon>Gammaproteobacteria</taxon>
        <taxon>Vibrionales</taxon>
        <taxon>Vibrionaceae</taxon>
        <taxon>Vibrio</taxon>
    </lineage>
</organism>
<dbReference type="InterPro" id="IPR021318">
    <property type="entry name" value="DUF2919"/>
</dbReference>
<sequence length="158" mass="18244">MRYSIDHYDNQGYLKAPLLLWFGWFFLARAWVVFAGAGASRESGGKILQIVYPDNHTLYLGLLIGIPSVLLMWIMGLRKPGRQWIDKLTNYGRGFTLCLVLGQIVQTTYHVYLEHGEFSWTNGLTLLILLWFGIYVFNSQWVKDCFHVPNLPTDDNLN</sequence>
<dbReference type="Pfam" id="PF11143">
    <property type="entry name" value="DUF2919"/>
    <property type="match status" value="1"/>
</dbReference>
<evidence type="ECO:0000313" key="5">
    <source>
        <dbReference type="Proteomes" id="UP000263418"/>
    </source>
</evidence>
<protein>
    <submittedName>
        <fullName evidence="2">Arginine/ornithine antiporter ArcD</fullName>
    </submittedName>
    <submittedName>
        <fullName evidence="3">DUF2919 domain-containing protein</fullName>
    </submittedName>
</protein>
<reference evidence="2 5" key="1">
    <citation type="submission" date="2017-01" db="EMBL/GenBank/DDBJ databases">
        <title>Complete Genome Sequence of Vibrio vulnificus FORC_053.</title>
        <authorList>
            <consortium name="Food-borne Pathogen Omics Research Center"/>
            <person name="Chung H.Y."/>
            <person name="Na E.J."/>
            <person name="Song J.S."/>
            <person name="Kim H."/>
            <person name="Lee J.-H."/>
            <person name="Ryu S."/>
            <person name="Choi S.H."/>
        </authorList>
    </citation>
    <scope>NUCLEOTIDE SEQUENCE [LARGE SCALE GENOMIC DNA]</scope>
    <source>
        <strain evidence="2 5">FORC_053</strain>
    </source>
</reference>
<keyword evidence="1" id="KW-0812">Transmembrane</keyword>
<reference evidence="3 4" key="2">
    <citation type="journal article" date="2018" name="Front. Microbiol.">
        <title>Phylogeny of Vibrio vulnificus from the Analysis of the Core-Genome: Implications for Intra-Species Taxonomy.</title>
        <authorList>
            <person name="Roig F.J."/>
            <person name="Gonzalez-Candelas F."/>
            <person name="Sanjuan E."/>
            <person name="Fouz B."/>
            <person name="Feil E.J."/>
            <person name="Llorens C."/>
            <person name="Baker-Austin C."/>
            <person name="Oliver J.D."/>
            <person name="Danin-Poleg Y."/>
            <person name="Gibas C.J."/>
            <person name="Kashi Y."/>
            <person name="Gulig P.A."/>
            <person name="Morrison S.S."/>
            <person name="Amaro C."/>
        </authorList>
    </citation>
    <scope>NUCLEOTIDE SEQUENCE [LARGE SCALE GENOMIC DNA]</scope>
    <source>
        <strain evidence="3 4">CECT4608</strain>
    </source>
</reference>
<feature type="transmembrane region" description="Helical" evidence="1">
    <location>
        <begin position="12"/>
        <end position="37"/>
    </location>
</feature>
<evidence type="ECO:0000313" key="4">
    <source>
        <dbReference type="Proteomes" id="UP000237466"/>
    </source>
</evidence>
<feature type="transmembrane region" description="Helical" evidence="1">
    <location>
        <begin position="57"/>
        <end position="74"/>
    </location>
</feature>
<dbReference type="Proteomes" id="UP000263418">
    <property type="component" value="Chromosome 1"/>
</dbReference>
<evidence type="ECO:0000313" key="3">
    <source>
        <dbReference type="EMBL" id="POB42117.1"/>
    </source>
</evidence>
<accession>A0A1V8MVR7</accession>
<dbReference type="EMBL" id="CP019290">
    <property type="protein sequence ID" value="AXX59119.1"/>
    <property type="molecule type" value="Genomic_DNA"/>
</dbReference>
<keyword evidence="1" id="KW-0472">Membrane</keyword>
<dbReference type="OMA" id="VFNWANA"/>
<dbReference type="Proteomes" id="UP000237466">
    <property type="component" value="Unassembled WGS sequence"/>
</dbReference>
<dbReference type="RefSeq" id="WP_011079821.1">
    <property type="nucleotide sequence ID" value="NZ_AP026552.1"/>
</dbReference>
<keyword evidence="1" id="KW-1133">Transmembrane helix</keyword>
<evidence type="ECO:0000313" key="2">
    <source>
        <dbReference type="EMBL" id="AXX59119.1"/>
    </source>
</evidence>